<sequence>MKRVVIYTYLLIFLISCNDDTSPKEGENTILHVGAFSLSQDEYLYLKEKQKRNNLDSNQLQAQIRDEAYILAFAKDNRFDTIPELNKRLDYALKFYVSQVDGYLWNKNIKPKLEITDSLLNTAYRKRDHIYHLDLLRLPKTSASKEDKYNKSGFDDLKKKINKDQFYQISLSYPFFPYGSFTDQLDNAKSGDIIGPFDTDQGSYMIYIRDVEITSRPPFEEIKNTLHQQLTLTLTNKYIWESQQHIKIQTRPNFHVSAIADLCKQYKDTEREWPNTMDDSLLMEYTLNGHRVQFYGKDFREFIRYQPMFVGSLKHTDDVMNMLETYLINQFLYEEVQKLEPENDKEYTLFVGWLRNRFYLNYFREKYIHPAIQVSDQEVVSYYHTQKDSLKSFEQVKDILKQRLYTDKEKEEYIRQLDLLKSMYRVKVDKII</sequence>
<comment type="caution">
    <text evidence="1">The sequence shown here is derived from an EMBL/GenBank/DDBJ whole genome shotgun (WGS) entry which is preliminary data.</text>
</comment>
<dbReference type="Gene3D" id="1.10.4030.10">
    <property type="entry name" value="Porin chaperone SurA, peptide-binding domain"/>
    <property type="match status" value="1"/>
</dbReference>
<reference evidence="1 2" key="1">
    <citation type="submission" date="2019-04" db="EMBL/GenBank/DDBJ databases">
        <title>Sphingobacterium olei sp. nov., isolated from oil-contaminated soil.</title>
        <authorList>
            <person name="Liu B."/>
        </authorList>
    </citation>
    <scope>NUCLEOTIDE SEQUENCE [LARGE SCALE GENOMIC DNA]</scope>
    <source>
        <strain evidence="1 2">Y3L14</strain>
    </source>
</reference>
<evidence type="ECO:0000313" key="1">
    <source>
        <dbReference type="EMBL" id="TJY66583.1"/>
    </source>
</evidence>
<evidence type="ECO:0000313" key="2">
    <source>
        <dbReference type="Proteomes" id="UP000309872"/>
    </source>
</evidence>
<dbReference type="AlphaFoldDB" id="A0A4U0H4F9"/>
<organism evidence="1 2">
    <name type="scientific">Sphingobacterium alkalisoli</name>
    <dbReference type="NCBI Taxonomy" id="1874115"/>
    <lineage>
        <taxon>Bacteria</taxon>
        <taxon>Pseudomonadati</taxon>
        <taxon>Bacteroidota</taxon>
        <taxon>Sphingobacteriia</taxon>
        <taxon>Sphingobacteriales</taxon>
        <taxon>Sphingobacteriaceae</taxon>
        <taxon>Sphingobacterium</taxon>
    </lineage>
</organism>
<dbReference type="GO" id="GO:0016853">
    <property type="term" value="F:isomerase activity"/>
    <property type="evidence" value="ECO:0007669"/>
    <property type="project" value="UniProtKB-KW"/>
</dbReference>
<dbReference type="OrthoDB" id="702014at2"/>
<name>A0A4U0H4F9_9SPHI</name>
<dbReference type="RefSeq" id="WP_136819932.1">
    <property type="nucleotide sequence ID" value="NZ_BMJX01000002.1"/>
</dbReference>
<dbReference type="PROSITE" id="PS51257">
    <property type="entry name" value="PROKAR_LIPOPROTEIN"/>
    <property type="match status" value="1"/>
</dbReference>
<keyword evidence="2" id="KW-1185">Reference proteome</keyword>
<dbReference type="Proteomes" id="UP000309872">
    <property type="component" value="Unassembled WGS sequence"/>
</dbReference>
<gene>
    <name evidence="1" type="ORF">FAZ19_06575</name>
</gene>
<proteinExistence type="predicted"/>
<dbReference type="EMBL" id="SUKA01000002">
    <property type="protein sequence ID" value="TJY66583.1"/>
    <property type="molecule type" value="Genomic_DNA"/>
</dbReference>
<accession>A0A4U0H4F9</accession>
<protein>
    <submittedName>
        <fullName evidence="1">Peptidyl-prolyl cis-trans isomerase</fullName>
    </submittedName>
</protein>
<keyword evidence="1" id="KW-0413">Isomerase</keyword>